<dbReference type="EMBL" id="OX459946">
    <property type="protein sequence ID" value="CAI9152759.1"/>
    <property type="molecule type" value="Genomic_DNA"/>
</dbReference>
<sequence>MYMVSVNETKSYTDSAVNTLSSIPDAVYVLRAGISKLLLQKLNRKYFGLGRTCCLHHPVQTAVVVESSHRQHMDGCACVSILLSFATLKSEIVNLSCHKILSFFDF</sequence>
<evidence type="ECO:0000313" key="2">
    <source>
        <dbReference type="Proteomes" id="UP001176941"/>
    </source>
</evidence>
<keyword evidence="2" id="KW-1185">Reference proteome</keyword>
<dbReference type="Proteomes" id="UP001176941">
    <property type="component" value="Chromosome 10"/>
</dbReference>
<reference evidence="1" key="1">
    <citation type="submission" date="2023-04" db="EMBL/GenBank/DDBJ databases">
        <authorList>
            <consortium name="ELIXIR-Norway"/>
        </authorList>
    </citation>
    <scope>NUCLEOTIDE SEQUENCE [LARGE SCALE GENOMIC DNA]</scope>
</reference>
<gene>
    <name evidence="1" type="ORF">MRATA1EN1_LOCUS1721</name>
</gene>
<evidence type="ECO:0000313" key="1">
    <source>
        <dbReference type="EMBL" id="CAI9152759.1"/>
    </source>
</evidence>
<accession>A0ABN8XYU5</accession>
<organism evidence="1 2">
    <name type="scientific">Rangifer tarandus platyrhynchus</name>
    <name type="common">Svalbard reindeer</name>
    <dbReference type="NCBI Taxonomy" id="3082113"/>
    <lineage>
        <taxon>Eukaryota</taxon>
        <taxon>Metazoa</taxon>
        <taxon>Chordata</taxon>
        <taxon>Craniata</taxon>
        <taxon>Vertebrata</taxon>
        <taxon>Euteleostomi</taxon>
        <taxon>Mammalia</taxon>
        <taxon>Eutheria</taxon>
        <taxon>Laurasiatheria</taxon>
        <taxon>Artiodactyla</taxon>
        <taxon>Ruminantia</taxon>
        <taxon>Pecora</taxon>
        <taxon>Cervidae</taxon>
        <taxon>Odocoileinae</taxon>
        <taxon>Rangifer</taxon>
    </lineage>
</organism>
<name>A0ABN8XYU5_RANTA</name>
<proteinExistence type="predicted"/>
<protein>
    <submittedName>
        <fullName evidence="1">Uncharacterized protein</fullName>
    </submittedName>
</protein>